<evidence type="ECO:0000313" key="2">
    <source>
        <dbReference type="Proteomes" id="UP001500804"/>
    </source>
</evidence>
<reference evidence="2" key="1">
    <citation type="journal article" date="2019" name="Int. J. Syst. Evol. Microbiol.">
        <title>The Global Catalogue of Microorganisms (GCM) 10K type strain sequencing project: providing services to taxonomists for standard genome sequencing and annotation.</title>
        <authorList>
            <consortium name="The Broad Institute Genomics Platform"/>
            <consortium name="The Broad Institute Genome Sequencing Center for Infectious Disease"/>
            <person name="Wu L."/>
            <person name="Ma J."/>
        </authorList>
    </citation>
    <scope>NUCLEOTIDE SEQUENCE [LARGE SCALE GENOMIC DNA]</scope>
    <source>
        <strain evidence="2">JCM 18302</strain>
    </source>
</reference>
<sequence>MFTTDPVMAVVHVTAAPDVDPYAIEAELARAISTHRKLHVTAEVSRADEVRPQPRRSPHRHGFVAVLSFADGAPWDRDELTKRVQKAARKALRRRFGKDVRARVSIATTAAEQSVCWCTLRGTPRRQC</sequence>
<comment type="caution">
    <text evidence="1">The sequence shown here is derived from an EMBL/GenBank/DDBJ whole genome shotgun (WGS) entry which is preliminary data.</text>
</comment>
<accession>A0ABP9N7T9</accession>
<dbReference type="Proteomes" id="UP001500804">
    <property type="component" value="Unassembled WGS sequence"/>
</dbReference>
<name>A0ABP9N7T9_9PSEU</name>
<keyword evidence="2" id="KW-1185">Reference proteome</keyword>
<evidence type="ECO:0000313" key="1">
    <source>
        <dbReference type="EMBL" id="GAA5111561.1"/>
    </source>
</evidence>
<organism evidence="1 2">
    <name type="scientific">Pseudonocardia adelaidensis</name>
    <dbReference type="NCBI Taxonomy" id="648754"/>
    <lineage>
        <taxon>Bacteria</taxon>
        <taxon>Bacillati</taxon>
        <taxon>Actinomycetota</taxon>
        <taxon>Actinomycetes</taxon>
        <taxon>Pseudonocardiales</taxon>
        <taxon>Pseudonocardiaceae</taxon>
        <taxon>Pseudonocardia</taxon>
    </lineage>
</organism>
<proteinExistence type="predicted"/>
<gene>
    <name evidence="1" type="ORF">GCM10023320_04610</name>
</gene>
<dbReference type="RefSeq" id="WP_345602885.1">
    <property type="nucleotide sequence ID" value="NZ_BAABJO010000002.1"/>
</dbReference>
<protein>
    <submittedName>
        <fullName evidence="1">Uncharacterized protein</fullName>
    </submittedName>
</protein>
<dbReference type="EMBL" id="BAABJO010000002">
    <property type="protein sequence ID" value="GAA5111561.1"/>
    <property type="molecule type" value="Genomic_DNA"/>
</dbReference>